<feature type="transmembrane region" description="Helical" evidence="1">
    <location>
        <begin position="12"/>
        <end position="34"/>
    </location>
</feature>
<reference evidence="2" key="1">
    <citation type="submission" date="2014-09" db="EMBL/GenBank/DDBJ databases">
        <authorList>
            <person name="Magalhaes I.L.F."/>
            <person name="Oliveira U."/>
            <person name="Santos F.R."/>
            <person name="Vidigal T.H.D.A."/>
            <person name="Brescovit A.D."/>
            <person name="Santos A.J."/>
        </authorList>
    </citation>
    <scope>NUCLEOTIDE SEQUENCE</scope>
    <source>
        <tissue evidence="2">Shoot tissue taken approximately 20 cm above the soil surface</tissue>
    </source>
</reference>
<name>A0A0A8ZQ66_ARUDO</name>
<dbReference type="AlphaFoldDB" id="A0A0A8ZQ66"/>
<dbReference type="EMBL" id="GBRH01256361">
    <property type="protein sequence ID" value="JAD41534.1"/>
    <property type="molecule type" value="Transcribed_RNA"/>
</dbReference>
<protein>
    <submittedName>
        <fullName evidence="2">Uncharacterized protein</fullName>
    </submittedName>
</protein>
<proteinExistence type="predicted"/>
<sequence length="40" mass="4895">MWKFASLFYLPFISYCLLLLYICAYMSLVMMFLAHQFVLY</sequence>
<accession>A0A0A8ZQ66</accession>
<evidence type="ECO:0000313" key="2">
    <source>
        <dbReference type="EMBL" id="JAD41534.1"/>
    </source>
</evidence>
<organism evidence="2">
    <name type="scientific">Arundo donax</name>
    <name type="common">Giant reed</name>
    <name type="synonym">Donax arundinaceus</name>
    <dbReference type="NCBI Taxonomy" id="35708"/>
    <lineage>
        <taxon>Eukaryota</taxon>
        <taxon>Viridiplantae</taxon>
        <taxon>Streptophyta</taxon>
        <taxon>Embryophyta</taxon>
        <taxon>Tracheophyta</taxon>
        <taxon>Spermatophyta</taxon>
        <taxon>Magnoliopsida</taxon>
        <taxon>Liliopsida</taxon>
        <taxon>Poales</taxon>
        <taxon>Poaceae</taxon>
        <taxon>PACMAD clade</taxon>
        <taxon>Arundinoideae</taxon>
        <taxon>Arundineae</taxon>
        <taxon>Arundo</taxon>
    </lineage>
</organism>
<keyword evidence="1" id="KW-0472">Membrane</keyword>
<keyword evidence="1" id="KW-1133">Transmembrane helix</keyword>
<evidence type="ECO:0000256" key="1">
    <source>
        <dbReference type="SAM" id="Phobius"/>
    </source>
</evidence>
<keyword evidence="1" id="KW-0812">Transmembrane</keyword>
<reference evidence="2" key="2">
    <citation type="journal article" date="2015" name="Data Brief">
        <title>Shoot transcriptome of the giant reed, Arundo donax.</title>
        <authorList>
            <person name="Barrero R.A."/>
            <person name="Guerrero F.D."/>
            <person name="Moolhuijzen P."/>
            <person name="Goolsby J.A."/>
            <person name="Tidwell J."/>
            <person name="Bellgard S.E."/>
            <person name="Bellgard M.I."/>
        </authorList>
    </citation>
    <scope>NUCLEOTIDE SEQUENCE</scope>
    <source>
        <tissue evidence="2">Shoot tissue taken approximately 20 cm above the soil surface</tissue>
    </source>
</reference>